<dbReference type="PANTHER" id="PTHR48038:SF3">
    <property type="entry name" value="SPLICING FACTOR, ARGININE_SERINE-RICH 1-RELATED"/>
    <property type="match status" value="1"/>
</dbReference>
<dbReference type="Pfam" id="PF00076">
    <property type="entry name" value="RRM_1"/>
    <property type="match status" value="1"/>
</dbReference>
<dbReference type="InterPro" id="IPR000504">
    <property type="entry name" value="RRM_dom"/>
</dbReference>
<dbReference type="Gene3D" id="3.30.70.330">
    <property type="match status" value="1"/>
</dbReference>
<reference evidence="7" key="1">
    <citation type="journal article" date="2017" name="Nat. Commun.">
        <title>The asparagus genome sheds light on the origin and evolution of a young Y chromosome.</title>
        <authorList>
            <person name="Harkess A."/>
            <person name="Zhou J."/>
            <person name="Xu C."/>
            <person name="Bowers J.E."/>
            <person name="Van der Hulst R."/>
            <person name="Ayyampalayam S."/>
            <person name="Mercati F."/>
            <person name="Riccardi P."/>
            <person name="McKain M.R."/>
            <person name="Kakrana A."/>
            <person name="Tang H."/>
            <person name="Ray J."/>
            <person name="Groenendijk J."/>
            <person name="Arikit S."/>
            <person name="Mathioni S.M."/>
            <person name="Nakano M."/>
            <person name="Shan H."/>
            <person name="Telgmann-Rauber A."/>
            <person name="Kanno A."/>
            <person name="Yue Z."/>
            <person name="Chen H."/>
            <person name="Li W."/>
            <person name="Chen Y."/>
            <person name="Xu X."/>
            <person name="Zhang Y."/>
            <person name="Luo S."/>
            <person name="Chen H."/>
            <person name="Gao J."/>
            <person name="Mao Z."/>
            <person name="Pires J.C."/>
            <person name="Luo M."/>
            <person name="Kudrna D."/>
            <person name="Wing R.A."/>
            <person name="Meyers B.C."/>
            <person name="Yi K."/>
            <person name="Kong H."/>
            <person name="Lavrijsen P."/>
            <person name="Sunseri F."/>
            <person name="Falavigna A."/>
            <person name="Ye Y."/>
            <person name="Leebens-Mack J.H."/>
            <person name="Chen G."/>
        </authorList>
    </citation>
    <scope>NUCLEOTIDE SEQUENCE [LARGE SCALE GENOMIC DNA]</scope>
    <source>
        <strain evidence="7">cv. DH0086</strain>
    </source>
</reference>
<dbReference type="Proteomes" id="UP000243459">
    <property type="component" value="Chromosome 1"/>
</dbReference>
<sequence>MKPWPSPINHLPSSFSDRFSKGGGKIQSSGMWKIYVGNLSSRIRERELAEAFNSFGLVRSVWVARNPPGYAFIEFNSRREADNAISALDGGVQALFLIKNHLCLISMIFRLSFF</sequence>
<evidence type="ECO:0000259" key="5">
    <source>
        <dbReference type="PROSITE" id="PS50102"/>
    </source>
</evidence>
<dbReference type="PROSITE" id="PS50102">
    <property type="entry name" value="RRM"/>
    <property type="match status" value="1"/>
</dbReference>
<dbReference type="AlphaFoldDB" id="A0A5P1FRQ5"/>
<keyword evidence="3" id="KW-0539">Nucleus</keyword>
<keyword evidence="2 4" id="KW-0694">RNA-binding</keyword>
<feature type="domain" description="RRM" evidence="5">
    <location>
        <begin position="32"/>
        <end position="90"/>
    </location>
</feature>
<dbReference type="PANTHER" id="PTHR48038">
    <property type="entry name" value="RIBONUCLEOPROTEIN RB97D"/>
    <property type="match status" value="1"/>
</dbReference>
<dbReference type="InterPro" id="IPR035979">
    <property type="entry name" value="RBD_domain_sf"/>
</dbReference>
<dbReference type="EMBL" id="CM007381">
    <property type="protein sequence ID" value="ONK80117.1"/>
    <property type="molecule type" value="Genomic_DNA"/>
</dbReference>
<dbReference type="InterPro" id="IPR012677">
    <property type="entry name" value="Nucleotide-bd_a/b_plait_sf"/>
</dbReference>
<comment type="subcellular location">
    <subcellularLocation>
        <location evidence="1">Nucleus</location>
    </subcellularLocation>
</comment>
<keyword evidence="7" id="KW-1185">Reference proteome</keyword>
<dbReference type="SMART" id="SM00360">
    <property type="entry name" value="RRM"/>
    <property type="match status" value="1"/>
</dbReference>
<accession>A0A5P1FRQ5</accession>
<evidence type="ECO:0000256" key="4">
    <source>
        <dbReference type="PROSITE-ProRule" id="PRU00176"/>
    </source>
</evidence>
<evidence type="ECO:0000256" key="3">
    <source>
        <dbReference type="ARBA" id="ARBA00023242"/>
    </source>
</evidence>
<organism evidence="6 7">
    <name type="scientific">Asparagus officinalis</name>
    <name type="common">Garden asparagus</name>
    <dbReference type="NCBI Taxonomy" id="4686"/>
    <lineage>
        <taxon>Eukaryota</taxon>
        <taxon>Viridiplantae</taxon>
        <taxon>Streptophyta</taxon>
        <taxon>Embryophyta</taxon>
        <taxon>Tracheophyta</taxon>
        <taxon>Spermatophyta</taxon>
        <taxon>Magnoliopsida</taxon>
        <taxon>Liliopsida</taxon>
        <taxon>Asparagales</taxon>
        <taxon>Asparagaceae</taxon>
        <taxon>Asparagoideae</taxon>
        <taxon>Asparagus</taxon>
    </lineage>
</organism>
<evidence type="ECO:0000256" key="2">
    <source>
        <dbReference type="ARBA" id="ARBA00022884"/>
    </source>
</evidence>
<evidence type="ECO:0000313" key="7">
    <source>
        <dbReference type="Proteomes" id="UP000243459"/>
    </source>
</evidence>
<gene>
    <name evidence="6" type="ORF">A4U43_C01F14060</name>
</gene>
<proteinExistence type="predicted"/>
<name>A0A5P1FRQ5_ASPOF</name>
<dbReference type="GO" id="GO:0005634">
    <property type="term" value="C:nucleus"/>
    <property type="evidence" value="ECO:0007669"/>
    <property type="project" value="UniProtKB-SubCell"/>
</dbReference>
<protein>
    <recommendedName>
        <fullName evidence="5">RRM domain-containing protein</fullName>
    </recommendedName>
</protein>
<evidence type="ECO:0000313" key="6">
    <source>
        <dbReference type="EMBL" id="ONK80117.1"/>
    </source>
</evidence>
<evidence type="ECO:0000256" key="1">
    <source>
        <dbReference type="ARBA" id="ARBA00004123"/>
    </source>
</evidence>
<dbReference type="Gramene" id="ONK80117">
    <property type="protein sequence ID" value="ONK80117"/>
    <property type="gene ID" value="A4U43_C01F14060"/>
</dbReference>
<dbReference type="SUPFAM" id="SSF54928">
    <property type="entry name" value="RNA-binding domain, RBD"/>
    <property type="match status" value="1"/>
</dbReference>
<dbReference type="GO" id="GO:0003723">
    <property type="term" value="F:RNA binding"/>
    <property type="evidence" value="ECO:0007669"/>
    <property type="project" value="UniProtKB-UniRule"/>
</dbReference>